<feature type="non-terminal residue" evidence="1">
    <location>
        <position position="1"/>
    </location>
</feature>
<dbReference type="EMBL" id="JAEPRD010000033">
    <property type="protein sequence ID" value="KAG2205942.1"/>
    <property type="molecule type" value="Genomic_DNA"/>
</dbReference>
<dbReference type="OrthoDB" id="2289379at2759"/>
<accession>A0A8H7V579</accession>
<dbReference type="AlphaFoldDB" id="A0A8H7V579"/>
<reference evidence="1" key="1">
    <citation type="submission" date="2020-12" db="EMBL/GenBank/DDBJ databases">
        <title>Metabolic potential, ecology and presence of endohyphal bacteria is reflected in genomic diversity of Mucoromycotina.</title>
        <authorList>
            <person name="Muszewska A."/>
            <person name="Okrasinska A."/>
            <person name="Steczkiewicz K."/>
            <person name="Drgas O."/>
            <person name="Orlowska M."/>
            <person name="Perlinska-Lenart U."/>
            <person name="Aleksandrzak-Piekarczyk T."/>
            <person name="Szatraj K."/>
            <person name="Zielenkiewicz U."/>
            <person name="Pilsyk S."/>
            <person name="Malc E."/>
            <person name="Mieczkowski P."/>
            <person name="Kruszewska J.S."/>
            <person name="Biernat P."/>
            <person name="Pawlowska J."/>
        </authorList>
    </citation>
    <scope>NUCLEOTIDE SEQUENCE</scope>
    <source>
        <strain evidence="1">WA0000017839</strain>
    </source>
</reference>
<comment type="caution">
    <text evidence="1">The sequence shown here is derived from an EMBL/GenBank/DDBJ whole genome shotgun (WGS) entry which is preliminary data.</text>
</comment>
<proteinExistence type="predicted"/>
<gene>
    <name evidence="1" type="ORF">INT47_005260</name>
</gene>
<sequence>ENIDIDDQLVLNDLTFSGTDNGIVTITEISHFRLDRFKFHLNLQNRYSLLSDSKEGHDVGSLDENTLQYLNIPKIFKIKSSTIHYKGGAQKLRDGLRRAKASHDDTIVQEVEAELSQHSFAHADNVSDEQKKNETMNCDIVHTSTDFVLWRDKPSRPPNQVHKGHSIQSEINSRYTSVCVTNEHNTSQSYVFCFSKTSHVPHSPINGNYVIQTIDGTSMCYNLERISVHHGHSHKGRDTVSILVIGLTGLANLILETTFSPSHPNISHSNTDS</sequence>
<dbReference type="Proteomes" id="UP000603453">
    <property type="component" value="Unassembled WGS sequence"/>
</dbReference>
<keyword evidence="2" id="KW-1185">Reference proteome</keyword>
<protein>
    <submittedName>
        <fullName evidence="1">Uncharacterized protein</fullName>
    </submittedName>
</protein>
<name>A0A8H7V579_9FUNG</name>
<evidence type="ECO:0000313" key="1">
    <source>
        <dbReference type="EMBL" id="KAG2205942.1"/>
    </source>
</evidence>
<organism evidence="1 2">
    <name type="scientific">Mucor saturninus</name>
    <dbReference type="NCBI Taxonomy" id="64648"/>
    <lineage>
        <taxon>Eukaryota</taxon>
        <taxon>Fungi</taxon>
        <taxon>Fungi incertae sedis</taxon>
        <taxon>Mucoromycota</taxon>
        <taxon>Mucoromycotina</taxon>
        <taxon>Mucoromycetes</taxon>
        <taxon>Mucorales</taxon>
        <taxon>Mucorineae</taxon>
        <taxon>Mucoraceae</taxon>
        <taxon>Mucor</taxon>
    </lineage>
</organism>
<evidence type="ECO:0000313" key="2">
    <source>
        <dbReference type="Proteomes" id="UP000603453"/>
    </source>
</evidence>